<sequence length="150" mass="17637">MPRFSLRRARFPKLCVMSNVSWLGMEMCSGQRARLRKRRRSSLLLLLLRLRFRLRLIHTPLAMALVHIAGTILLLLLLDHMMLPLRVCLVVLLLLLQLGRMRLLLPRIMARRRLLRLVLMTPLPLHLARMPAALNIYRQPNHFERTSRGI</sequence>
<evidence type="ECO:0000313" key="3">
    <source>
        <dbReference type="Proteomes" id="UP000030108"/>
    </source>
</evidence>
<dbReference type="EMBL" id="JATN01000322">
    <property type="protein sequence ID" value="EUC53490.1"/>
    <property type="molecule type" value="Genomic_DNA"/>
</dbReference>
<evidence type="ECO:0000256" key="1">
    <source>
        <dbReference type="SAM" id="Phobius"/>
    </source>
</evidence>
<comment type="caution">
    <text evidence="2">The sequence shown here is derived from an EMBL/GenBank/DDBJ whole genome shotgun (WGS) entry which is preliminary data.</text>
</comment>
<feature type="transmembrane region" description="Helical" evidence="1">
    <location>
        <begin position="63"/>
        <end position="96"/>
    </location>
</feature>
<protein>
    <submittedName>
        <fullName evidence="2">Transmembrane protein, putative</fullName>
    </submittedName>
</protein>
<organism evidence="2 3">
    <name type="scientific">Rhizoctonia solani AG-3 Rhs1AP</name>
    <dbReference type="NCBI Taxonomy" id="1086054"/>
    <lineage>
        <taxon>Eukaryota</taxon>
        <taxon>Fungi</taxon>
        <taxon>Dikarya</taxon>
        <taxon>Basidiomycota</taxon>
        <taxon>Agaricomycotina</taxon>
        <taxon>Agaricomycetes</taxon>
        <taxon>Cantharellales</taxon>
        <taxon>Ceratobasidiaceae</taxon>
        <taxon>Rhizoctonia</taxon>
    </lineage>
</organism>
<dbReference type="AlphaFoldDB" id="X8IUQ7"/>
<reference evidence="3" key="1">
    <citation type="journal article" date="2014" name="Genome Announc.">
        <title>Draft genome sequence of the plant-pathogenic soil fungus Rhizoctonia solani anastomosis group 3 strain Rhs1AP.</title>
        <authorList>
            <person name="Cubeta M.A."/>
            <person name="Thomas E."/>
            <person name="Dean R.A."/>
            <person name="Jabaji S."/>
            <person name="Neate S.M."/>
            <person name="Tavantzis S."/>
            <person name="Toda T."/>
            <person name="Vilgalys R."/>
            <person name="Bharathan N."/>
            <person name="Fedorova-Abrams N."/>
            <person name="Pakala S.B."/>
            <person name="Pakala S.M."/>
            <person name="Zafar N."/>
            <person name="Joardar V."/>
            <person name="Losada L."/>
            <person name="Nierman W.C."/>
        </authorList>
    </citation>
    <scope>NUCLEOTIDE SEQUENCE [LARGE SCALE GENOMIC DNA]</scope>
    <source>
        <strain evidence="3">AG-3</strain>
    </source>
</reference>
<evidence type="ECO:0000313" key="2">
    <source>
        <dbReference type="EMBL" id="EUC53490.1"/>
    </source>
</evidence>
<accession>X8IUQ7</accession>
<keyword evidence="1" id="KW-0472">Membrane</keyword>
<keyword evidence="1" id="KW-1133">Transmembrane helix</keyword>
<keyword evidence="1 2" id="KW-0812">Transmembrane</keyword>
<name>X8IUQ7_9AGAM</name>
<proteinExistence type="predicted"/>
<dbReference type="Proteomes" id="UP000030108">
    <property type="component" value="Unassembled WGS sequence"/>
</dbReference>
<gene>
    <name evidence="2" type="ORF">RSOL_006170</name>
</gene>